<keyword evidence="3 6" id="KW-0133">Cell shape</keyword>
<feature type="transmembrane region" description="Helical" evidence="7">
    <location>
        <begin position="12"/>
        <end position="33"/>
    </location>
</feature>
<dbReference type="GO" id="GO:0071555">
    <property type="term" value="P:cell wall organization"/>
    <property type="evidence" value="ECO:0007669"/>
    <property type="project" value="UniProtKB-UniRule"/>
</dbReference>
<evidence type="ECO:0000313" key="12">
    <source>
        <dbReference type="Proteomes" id="UP000014160"/>
    </source>
</evidence>
<feature type="domain" description="L,D-TPase catalytic" evidence="8">
    <location>
        <begin position="344"/>
        <end position="467"/>
    </location>
</feature>
<evidence type="ECO:0000256" key="5">
    <source>
        <dbReference type="ARBA" id="ARBA00023316"/>
    </source>
</evidence>
<dbReference type="Proteomes" id="UP000014160">
    <property type="component" value="Unassembled WGS sequence"/>
</dbReference>
<feature type="active site" description="Nucleophile" evidence="6">
    <location>
        <position position="443"/>
    </location>
</feature>
<dbReference type="AlphaFoldDB" id="R2XIR1"/>
<dbReference type="eggNOG" id="COG1376">
    <property type="taxonomic scope" value="Bacteria"/>
</dbReference>
<name>R2XIR1_9ENTE</name>
<dbReference type="Pfam" id="PF12229">
    <property type="entry name" value="PG_binding_4"/>
    <property type="match status" value="2"/>
</dbReference>
<dbReference type="Pfam" id="PF03734">
    <property type="entry name" value="YkuD"/>
    <property type="match status" value="1"/>
</dbReference>
<evidence type="ECO:0000256" key="1">
    <source>
        <dbReference type="ARBA" id="ARBA00004752"/>
    </source>
</evidence>
<protein>
    <recommendedName>
        <fullName evidence="8">L,D-TPase catalytic domain-containing protein</fullName>
    </recommendedName>
</protein>
<keyword evidence="7" id="KW-0472">Membrane</keyword>
<dbReference type="GO" id="GO:0016740">
    <property type="term" value="F:transferase activity"/>
    <property type="evidence" value="ECO:0007669"/>
    <property type="project" value="UniProtKB-KW"/>
</dbReference>
<reference evidence="10 12" key="2">
    <citation type="submission" date="2013-03" db="EMBL/GenBank/DDBJ databases">
        <title>The Genome Sequence of Enterococcus gilvus ATCC BAA-350 (PacBio/Illumina hybrid assembly).</title>
        <authorList>
            <consortium name="The Broad Institute Genomics Platform"/>
            <consortium name="The Broad Institute Genome Sequencing Center for Infectious Disease"/>
            <person name="Earl A."/>
            <person name="Russ C."/>
            <person name="Gilmore M."/>
            <person name="Surin D."/>
            <person name="Walker B."/>
            <person name="Young S."/>
            <person name="Zeng Q."/>
            <person name="Gargeya S."/>
            <person name="Fitzgerald M."/>
            <person name="Haas B."/>
            <person name="Abouelleil A."/>
            <person name="Allen A.W."/>
            <person name="Alvarado L."/>
            <person name="Arachchi H.M."/>
            <person name="Berlin A.M."/>
            <person name="Chapman S.B."/>
            <person name="Gainer-Dewar J."/>
            <person name="Goldberg J."/>
            <person name="Griggs A."/>
            <person name="Gujja S."/>
            <person name="Hansen M."/>
            <person name="Howarth C."/>
            <person name="Imamovic A."/>
            <person name="Ireland A."/>
            <person name="Larimer J."/>
            <person name="McCowan C."/>
            <person name="Murphy C."/>
            <person name="Pearson M."/>
            <person name="Poon T.W."/>
            <person name="Priest M."/>
            <person name="Roberts A."/>
            <person name="Saif S."/>
            <person name="Shea T."/>
            <person name="Sisk P."/>
            <person name="Sykes S."/>
            <person name="Wortman J."/>
            <person name="Nusbaum C."/>
            <person name="Birren B."/>
        </authorList>
    </citation>
    <scope>NUCLEOTIDE SEQUENCE [LARGE SCALE GENOMIC DNA]</scope>
    <source>
        <strain evidence="10 12">ATCC BAA-350</strain>
    </source>
</reference>
<dbReference type="RefSeq" id="WP_010781641.1">
    <property type="nucleotide sequence ID" value="NZ_ASWH01000001.1"/>
</dbReference>
<evidence type="ECO:0000313" key="10">
    <source>
        <dbReference type="EMBL" id="EOW81382.1"/>
    </source>
</evidence>
<dbReference type="EMBL" id="AJDQ01000010">
    <property type="protein sequence ID" value="EOI54458.1"/>
    <property type="molecule type" value="Genomic_DNA"/>
</dbReference>
<dbReference type="SUPFAM" id="SSF143985">
    <property type="entry name" value="L,D-transpeptidase pre-catalytic domain-like"/>
    <property type="match status" value="1"/>
</dbReference>
<comment type="caution">
    <text evidence="9">The sequence shown here is derived from an EMBL/GenBank/DDBJ whole genome shotgun (WGS) entry which is preliminary data.</text>
</comment>
<dbReference type="Gene3D" id="2.40.440.10">
    <property type="entry name" value="L,D-transpeptidase catalytic domain-like"/>
    <property type="match status" value="1"/>
</dbReference>
<accession>R2XIR1</accession>
<dbReference type="CDD" id="cd16913">
    <property type="entry name" value="YkuD_like"/>
    <property type="match status" value="1"/>
</dbReference>
<evidence type="ECO:0000256" key="2">
    <source>
        <dbReference type="ARBA" id="ARBA00022679"/>
    </source>
</evidence>
<comment type="pathway">
    <text evidence="1 6">Cell wall biogenesis; peptidoglycan biosynthesis.</text>
</comment>
<keyword evidence="4 6" id="KW-0573">Peptidoglycan synthesis</keyword>
<dbReference type="HOGENOM" id="CLU_022707_2_1_9"/>
<proteinExistence type="predicted"/>
<dbReference type="GO" id="GO:0071972">
    <property type="term" value="F:peptidoglycan L,D-transpeptidase activity"/>
    <property type="evidence" value="ECO:0007669"/>
    <property type="project" value="TreeGrafter"/>
</dbReference>
<dbReference type="GO" id="GO:0008360">
    <property type="term" value="P:regulation of cell shape"/>
    <property type="evidence" value="ECO:0007669"/>
    <property type="project" value="UniProtKB-UniRule"/>
</dbReference>
<keyword evidence="7" id="KW-1133">Transmembrane helix</keyword>
<dbReference type="InterPro" id="IPR038063">
    <property type="entry name" value="Transpep_catalytic_dom"/>
</dbReference>
<evidence type="ECO:0000256" key="4">
    <source>
        <dbReference type="ARBA" id="ARBA00022984"/>
    </source>
</evidence>
<keyword evidence="5 6" id="KW-0961">Cell wall biogenesis/degradation</keyword>
<dbReference type="InterPro" id="IPR038054">
    <property type="entry name" value="LD_TPept-like_central_sf"/>
</dbReference>
<dbReference type="GO" id="GO:0018104">
    <property type="term" value="P:peptidoglycan-protein cross-linking"/>
    <property type="evidence" value="ECO:0007669"/>
    <property type="project" value="TreeGrafter"/>
</dbReference>
<dbReference type="PANTHER" id="PTHR30582:SF33">
    <property type="entry name" value="EXPORTED PROTEIN"/>
    <property type="match status" value="1"/>
</dbReference>
<dbReference type="SUPFAM" id="SSF141523">
    <property type="entry name" value="L,D-transpeptidase catalytic domain-like"/>
    <property type="match status" value="1"/>
</dbReference>
<evidence type="ECO:0000259" key="8">
    <source>
        <dbReference type="PROSITE" id="PS52029"/>
    </source>
</evidence>
<evidence type="ECO:0000313" key="11">
    <source>
        <dbReference type="Proteomes" id="UP000013750"/>
    </source>
</evidence>
<evidence type="ECO:0000313" key="9">
    <source>
        <dbReference type="EMBL" id="EOI54458.1"/>
    </source>
</evidence>
<dbReference type="PANTHER" id="PTHR30582">
    <property type="entry name" value="L,D-TRANSPEPTIDASE"/>
    <property type="match status" value="1"/>
</dbReference>
<evidence type="ECO:0000256" key="7">
    <source>
        <dbReference type="SAM" id="Phobius"/>
    </source>
</evidence>
<dbReference type="Proteomes" id="UP000013750">
    <property type="component" value="Unassembled WGS sequence"/>
</dbReference>
<sequence length="467" mass="52776">MKRVGEVFFAIGTRKLIIIGLLLLLGVVSFYSYKSVYYAERLLPKTKVNAIDVGGLTVEQANEKITKELTEAPFAIRLDKHLWRELKRSDYGWSKDHREALKRLKQEQSPFAWGLSGFAKHQYQLPNTFDRGQVEQLVEALRMTLLEKNVTRIPTKNARIEWQNGAFKIVPEEQGNTFDIDAVQNAVKRGLEEGQSSVDAEKYYARPIMTKKDGTLKKQQEKLNQFTKMKASYRINGKSIALSNEELSSWLTTNENGEVQIDQEKVTRFVTKLNADYNTQENPTPFTSTKRGEVSVPMGIYGWSIDIPAEVQALSGEILKGKNFDRTPIVTGDAPTVQAGIGNTYVEVDLQNQYMWYYKEGKVQLETDIVSGKPSTPTPPGVNYVTSKSTDQVLRGLNEDGSKYASPVRYWMPIDRTGVGIHDSDWQYAYGGDLWLYRGSHGCINTPPAKMDELYPILETGTPVVVF</sequence>
<dbReference type="GO" id="GO:0005576">
    <property type="term" value="C:extracellular region"/>
    <property type="evidence" value="ECO:0007669"/>
    <property type="project" value="TreeGrafter"/>
</dbReference>
<keyword evidence="2" id="KW-0808">Transferase</keyword>
<organism evidence="9 11">
    <name type="scientific">Enterococcus gilvus ATCC BAA-350</name>
    <dbReference type="NCBI Taxonomy" id="1158614"/>
    <lineage>
        <taxon>Bacteria</taxon>
        <taxon>Bacillati</taxon>
        <taxon>Bacillota</taxon>
        <taxon>Bacilli</taxon>
        <taxon>Lactobacillales</taxon>
        <taxon>Enterococcaceae</taxon>
        <taxon>Enterococcus</taxon>
    </lineage>
</organism>
<dbReference type="InterPro" id="IPR050979">
    <property type="entry name" value="LD-transpeptidase"/>
</dbReference>
<feature type="active site" description="Proton donor/acceptor" evidence="6">
    <location>
        <position position="422"/>
    </location>
</feature>
<dbReference type="UniPathway" id="UPA00219"/>
<dbReference type="PROSITE" id="PS52029">
    <property type="entry name" value="LD_TPASE"/>
    <property type="match status" value="1"/>
</dbReference>
<dbReference type="EMBL" id="ASWH01000001">
    <property type="protein sequence ID" value="EOW81382.1"/>
    <property type="molecule type" value="Genomic_DNA"/>
</dbReference>
<dbReference type="OrthoDB" id="3176960at2"/>
<evidence type="ECO:0000256" key="6">
    <source>
        <dbReference type="PROSITE-ProRule" id="PRU01373"/>
    </source>
</evidence>
<dbReference type="Gene3D" id="3.10.20.800">
    <property type="match status" value="1"/>
</dbReference>
<dbReference type="InterPro" id="IPR022029">
    <property type="entry name" value="YoaR-like_PG-bd"/>
</dbReference>
<gene>
    <name evidence="10" type="ORF">I592_00673</name>
    <name evidence="9" type="ORF">UKC_03288</name>
</gene>
<evidence type="ECO:0000256" key="3">
    <source>
        <dbReference type="ARBA" id="ARBA00022960"/>
    </source>
</evidence>
<keyword evidence="12" id="KW-1185">Reference proteome</keyword>
<dbReference type="InterPro" id="IPR005490">
    <property type="entry name" value="LD_TPept_cat_dom"/>
</dbReference>
<keyword evidence="7" id="KW-0812">Transmembrane</keyword>
<reference evidence="9 11" key="1">
    <citation type="submission" date="2013-02" db="EMBL/GenBank/DDBJ databases">
        <title>The Genome Sequence of Enterococcus gilvus ATCC BAA-350.</title>
        <authorList>
            <consortium name="The Broad Institute Genome Sequencing Platform"/>
            <consortium name="The Broad Institute Genome Sequencing Center for Infectious Disease"/>
            <person name="Earl A.M."/>
            <person name="Gilmore M.S."/>
            <person name="Lebreton F."/>
            <person name="Walker B."/>
            <person name="Young S.K."/>
            <person name="Zeng Q."/>
            <person name="Gargeya S."/>
            <person name="Fitzgerald M."/>
            <person name="Haas B."/>
            <person name="Abouelleil A."/>
            <person name="Alvarado L."/>
            <person name="Arachchi H.M."/>
            <person name="Berlin A.M."/>
            <person name="Chapman S.B."/>
            <person name="Dewar J."/>
            <person name="Goldberg J."/>
            <person name="Griggs A."/>
            <person name="Gujja S."/>
            <person name="Hansen M."/>
            <person name="Howarth C."/>
            <person name="Imamovic A."/>
            <person name="Larimer J."/>
            <person name="McCowan C."/>
            <person name="Murphy C."/>
            <person name="Neiman D."/>
            <person name="Pearson M."/>
            <person name="Priest M."/>
            <person name="Roberts A."/>
            <person name="Saif S."/>
            <person name="Shea T."/>
            <person name="Sisk P."/>
            <person name="Sykes S."/>
            <person name="Wortman J."/>
            <person name="Nusbaum C."/>
            <person name="Birren B."/>
        </authorList>
    </citation>
    <scope>NUCLEOTIDE SEQUENCE [LARGE SCALE GENOMIC DNA]</scope>
    <source>
        <strain evidence="9 11">ATCC BAA-350</strain>
    </source>
</reference>
<dbReference type="PATRIC" id="fig|1158614.3.peg.3275"/>